<evidence type="ECO:0000313" key="3">
    <source>
        <dbReference type="Proteomes" id="UP000183615"/>
    </source>
</evidence>
<reference evidence="2 3" key="1">
    <citation type="submission" date="2016-08" db="EMBL/GenBank/DDBJ databases">
        <title>New Insights into Marine Group III Euryarchaeota, from dark to light.</title>
        <authorList>
            <person name="Haro-Moreno J.M."/>
            <person name="Rodriguez-Valera F."/>
            <person name="Lopez-Garcia P."/>
            <person name="Moreira D."/>
            <person name="Martin-Cuadrado A.B."/>
        </authorList>
    </citation>
    <scope>NUCLEOTIDE SEQUENCE [LARGE SCALE GENOMIC DNA]</scope>
    <source>
        <strain evidence="2">CG-Epi2</strain>
    </source>
</reference>
<dbReference type="EMBL" id="MIYZ01000002">
    <property type="protein sequence ID" value="OIR23036.1"/>
    <property type="molecule type" value="Genomic_DNA"/>
</dbReference>
<dbReference type="AlphaFoldDB" id="A0A1J5UAW2"/>
<evidence type="ECO:0000256" key="1">
    <source>
        <dbReference type="SAM" id="MobiDB-lite"/>
    </source>
</evidence>
<name>A0A1J5UAW2_9ARCH</name>
<feature type="region of interest" description="Disordered" evidence="1">
    <location>
        <begin position="16"/>
        <end position="53"/>
    </location>
</feature>
<proteinExistence type="predicted"/>
<gene>
    <name evidence="2" type="ORF">BET99_02995</name>
</gene>
<feature type="compositionally biased region" description="Polar residues" evidence="1">
    <location>
        <begin position="20"/>
        <end position="31"/>
    </location>
</feature>
<accession>A0A1J5UAW2</accession>
<dbReference type="Proteomes" id="UP000183615">
    <property type="component" value="Unassembled WGS sequence"/>
</dbReference>
<sequence>MSADLMKHRDISLSGDEQDVCSTSGCGNSPKRSIPRKRVEKTGSLNLQGSSRKAPLCSDCYRIFKKSSKKDRTMESLGR</sequence>
<organism evidence="2 3">
    <name type="scientific">Marine Group III euryarchaeote CG-Epi2</name>
    <dbReference type="NCBI Taxonomy" id="1888996"/>
    <lineage>
        <taxon>Archaea</taxon>
        <taxon>Methanobacteriati</taxon>
        <taxon>Thermoplasmatota</taxon>
        <taxon>Thermoplasmata</taxon>
        <taxon>Candidatus Thermoprofundales</taxon>
    </lineage>
</organism>
<evidence type="ECO:0000313" key="2">
    <source>
        <dbReference type="EMBL" id="OIR23036.1"/>
    </source>
</evidence>
<comment type="caution">
    <text evidence="2">The sequence shown here is derived from an EMBL/GenBank/DDBJ whole genome shotgun (WGS) entry which is preliminary data.</text>
</comment>
<protein>
    <submittedName>
        <fullName evidence="2">Uncharacterized protein</fullName>
    </submittedName>
</protein>